<dbReference type="Pfam" id="PF06135">
    <property type="entry name" value="IreB"/>
    <property type="match status" value="1"/>
</dbReference>
<dbReference type="PANTHER" id="PTHR40067:SF1">
    <property type="entry name" value="UPF0297 PROTEIN YRZL"/>
    <property type="match status" value="1"/>
</dbReference>
<proteinExistence type="inferred from homology"/>
<dbReference type="AlphaFoldDB" id="A0A173SU50"/>
<evidence type="ECO:0000313" key="3">
    <source>
        <dbReference type="Proteomes" id="UP000487649"/>
    </source>
</evidence>
<organism evidence="2 3">
    <name type="scientific">Turicibacter sanguinis</name>
    <dbReference type="NCBI Taxonomy" id="154288"/>
    <lineage>
        <taxon>Bacteria</taxon>
        <taxon>Bacillati</taxon>
        <taxon>Bacillota</taxon>
        <taxon>Erysipelotrichia</taxon>
        <taxon>Erysipelotrichales</taxon>
        <taxon>Turicibacteraceae</taxon>
        <taxon>Turicibacter</taxon>
    </lineage>
</organism>
<comment type="caution">
    <text evidence="2">The sequence shown here is derived from an EMBL/GenBank/DDBJ whole genome shotgun (WGS) entry which is preliminary data.</text>
</comment>
<dbReference type="RefSeq" id="WP_006783343.1">
    <property type="nucleotide sequence ID" value="NZ_CABJBH010000016.1"/>
</dbReference>
<accession>A0A173SU50</accession>
<protein>
    <submittedName>
        <fullName evidence="2">IreB family regulatory phosphoprotein</fullName>
    </submittedName>
</protein>
<dbReference type="InterPro" id="IPR009309">
    <property type="entry name" value="IreB"/>
</dbReference>
<dbReference type="EMBL" id="WMQE01000024">
    <property type="protein sequence ID" value="MTK21866.1"/>
    <property type="molecule type" value="Genomic_DNA"/>
</dbReference>
<evidence type="ECO:0000256" key="1">
    <source>
        <dbReference type="ARBA" id="ARBA00010888"/>
    </source>
</evidence>
<dbReference type="NCBIfam" id="NF003997">
    <property type="entry name" value="PRK05473.1"/>
    <property type="match status" value="1"/>
</dbReference>
<name>A0A173SU50_9FIRM</name>
<dbReference type="Proteomes" id="UP000487649">
    <property type="component" value="Unassembled WGS sequence"/>
</dbReference>
<dbReference type="PANTHER" id="PTHR40067">
    <property type="entry name" value="UPF0297 PROTEIN YRZL"/>
    <property type="match status" value="1"/>
</dbReference>
<evidence type="ECO:0000313" key="2">
    <source>
        <dbReference type="EMBL" id="MTK21866.1"/>
    </source>
</evidence>
<comment type="similarity">
    <text evidence="1">Belongs to the UPF0297 family.</text>
</comment>
<reference evidence="2 3" key="1">
    <citation type="journal article" date="2019" name="Nat. Med.">
        <title>A library of human gut bacterial isolates paired with longitudinal multiomics data enables mechanistic microbiome research.</title>
        <authorList>
            <person name="Poyet M."/>
            <person name="Groussin M."/>
            <person name="Gibbons S.M."/>
            <person name="Avila-Pacheco J."/>
            <person name="Jiang X."/>
            <person name="Kearney S.M."/>
            <person name="Perrotta A.R."/>
            <person name="Berdy B."/>
            <person name="Zhao S."/>
            <person name="Lieberman T.D."/>
            <person name="Swanson P.K."/>
            <person name="Smith M."/>
            <person name="Roesemann S."/>
            <person name="Alexander J.E."/>
            <person name="Rich S.A."/>
            <person name="Livny J."/>
            <person name="Vlamakis H."/>
            <person name="Clish C."/>
            <person name="Bullock K."/>
            <person name="Deik A."/>
            <person name="Scott J."/>
            <person name="Pierce K.A."/>
            <person name="Xavier R.J."/>
            <person name="Alm E.J."/>
        </authorList>
    </citation>
    <scope>NUCLEOTIDE SEQUENCE [LARGE SCALE GENOMIC DNA]</scope>
    <source>
        <strain evidence="2 3">BIOML-A198</strain>
    </source>
</reference>
<sequence>MISNQTMMLDDLLQNKLNQNQAVEIILTDVFDALKEKGYNPINQVVGYLISGDPAYISSYQGARNKIQQIERDEIIEVLLEKFVETKK</sequence>
<dbReference type="OrthoDB" id="9796303at2"/>
<gene>
    <name evidence="2" type="ORF">GMA92_10610</name>
</gene>
<dbReference type="GeneID" id="60059841"/>